<gene>
    <name evidence="6" type="ORF">AAE3_LOCUS5800</name>
</gene>
<dbReference type="AlphaFoldDB" id="A0A8S0WRC5"/>
<evidence type="ECO:0000256" key="4">
    <source>
        <dbReference type="PROSITE-ProRule" id="PRU00134"/>
    </source>
</evidence>
<dbReference type="OrthoDB" id="3067865at2759"/>
<keyword evidence="2 4" id="KW-0863">Zinc-finger</keyword>
<comment type="caution">
    <text evidence="6">The sequence shown here is derived from an EMBL/GenBank/DDBJ whole genome shotgun (WGS) entry which is preliminary data.</text>
</comment>
<keyword evidence="7" id="KW-1185">Reference proteome</keyword>
<sequence>MKCARCKVAIYCSRECQKAHWSTHKPDCGIPGTDDRPLVTKILARFWKNPTLLQLFQEQVTRTFYDYIYADGVPNLDKMCIGEVVSYFAPCTAARSSQAQPSEMGMFQVSHIVDRTPRNDAEKATVPSYEYCVQLWKDMCRYQVEDRGRLVNPIIVIMFWCQGVIAQIMGVPMTAASIRDAKNNERSATMAVPSLNIVSFSQELPQGSFTYINKTIQSDKKDQLGMRKPMSEIDKELWATTPHVGPFEKTPTRE</sequence>
<evidence type="ECO:0000313" key="6">
    <source>
        <dbReference type="EMBL" id="CAA7263562.1"/>
    </source>
</evidence>
<dbReference type="Pfam" id="PF01753">
    <property type="entry name" value="zf-MYND"/>
    <property type="match status" value="1"/>
</dbReference>
<keyword evidence="1" id="KW-0479">Metal-binding</keyword>
<feature type="domain" description="MYND-type" evidence="5">
    <location>
        <begin position="1"/>
        <end position="28"/>
    </location>
</feature>
<name>A0A8S0WRC5_CYCAE</name>
<evidence type="ECO:0000256" key="2">
    <source>
        <dbReference type="ARBA" id="ARBA00022771"/>
    </source>
</evidence>
<dbReference type="GO" id="GO:0008270">
    <property type="term" value="F:zinc ion binding"/>
    <property type="evidence" value="ECO:0007669"/>
    <property type="project" value="UniProtKB-KW"/>
</dbReference>
<evidence type="ECO:0000259" key="5">
    <source>
        <dbReference type="PROSITE" id="PS50865"/>
    </source>
</evidence>
<protein>
    <recommendedName>
        <fullName evidence="5">MYND-type domain-containing protein</fullName>
    </recommendedName>
</protein>
<evidence type="ECO:0000256" key="1">
    <source>
        <dbReference type="ARBA" id="ARBA00022723"/>
    </source>
</evidence>
<dbReference type="InterPro" id="IPR002893">
    <property type="entry name" value="Znf_MYND"/>
</dbReference>
<dbReference type="SUPFAM" id="SSF144232">
    <property type="entry name" value="HIT/MYND zinc finger-like"/>
    <property type="match status" value="1"/>
</dbReference>
<evidence type="ECO:0000256" key="3">
    <source>
        <dbReference type="ARBA" id="ARBA00022833"/>
    </source>
</evidence>
<dbReference type="EMBL" id="CACVBS010000040">
    <property type="protein sequence ID" value="CAA7263562.1"/>
    <property type="molecule type" value="Genomic_DNA"/>
</dbReference>
<reference evidence="6 7" key="1">
    <citation type="submission" date="2020-01" db="EMBL/GenBank/DDBJ databases">
        <authorList>
            <person name="Gupta K D."/>
        </authorList>
    </citation>
    <scope>NUCLEOTIDE SEQUENCE [LARGE SCALE GENOMIC DNA]</scope>
</reference>
<dbReference type="PROSITE" id="PS50865">
    <property type="entry name" value="ZF_MYND_2"/>
    <property type="match status" value="1"/>
</dbReference>
<proteinExistence type="predicted"/>
<organism evidence="6 7">
    <name type="scientific">Cyclocybe aegerita</name>
    <name type="common">Black poplar mushroom</name>
    <name type="synonym">Agrocybe aegerita</name>
    <dbReference type="NCBI Taxonomy" id="1973307"/>
    <lineage>
        <taxon>Eukaryota</taxon>
        <taxon>Fungi</taxon>
        <taxon>Dikarya</taxon>
        <taxon>Basidiomycota</taxon>
        <taxon>Agaricomycotina</taxon>
        <taxon>Agaricomycetes</taxon>
        <taxon>Agaricomycetidae</taxon>
        <taxon>Agaricales</taxon>
        <taxon>Agaricineae</taxon>
        <taxon>Bolbitiaceae</taxon>
        <taxon>Cyclocybe</taxon>
    </lineage>
</organism>
<dbReference type="Gene3D" id="6.10.140.2220">
    <property type="match status" value="1"/>
</dbReference>
<keyword evidence="3" id="KW-0862">Zinc</keyword>
<dbReference type="Proteomes" id="UP000467700">
    <property type="component" value="Unassembled WGS sequence"/>
</dbReference>
<evidence type="ECO:0000313" key="7">
    <source>
        <dbReference type="Proteomes" id="UP000467700"/>
    </source>
</evidence>
<accession>A0A8S0WRC5</accession>